<proteinExistence type="predicted"/>
<name>A0ABY7NJC6_9SPHN</name>
<reference evidence="3 4" key="1">
    <citation type="submission" date="2022-12" db="EMBL/GenBank/DDBJ databases">
        <title>Sphingomonas abieness sp. nov., an endophytic bacterium isolated from Abies koreana.</title>
        <authorList>
            <person name="Jiang L."/>
            <person name="Lee J."/>
        </authorList>
    </citation>
    <scope>NUCLEOTIDE SEQUENCE [LARGE SCALE GENOMIC DNA]</scope>
    <source>
        <strain evidence="4">PAMB 00755</strain>
    </source>
</reference>
<accession>A0ABY7NJC6</accession>
<dbReference type="Gene3D" id="3.40.50.1000">
    <property type="entry name" value="HAD superfamily/HAD-like"/>
    <property type="match status" value="1"/>
</dbReference>
<evidence type="ECO:0000256" key="1">
    <source>
        <dbReference type="ARBA" id="ARBA00022729"/>
    </source>
</evidence>
<gene>
    <name evidence="3" type="ORF">PBT88_15870</name>
</gene>
<dbReference type="InterPro" id="IPR005519">
    <property type="entry name" value="Acid_phosphat_B-like"/>
</dbReference>
<dbReference type="Proteomes" id="UP001210865">
    <property type="component" value="Chromosome"/>
</dbReference>
<protein>
    <submittedName>
        <fullName evidence="3">Acid phosphatase</fullName>
    </submittedName>
</protein>
<dbReference type="InterPro" id="IPR036412">
    <property type="entry name" value="HAD-like_sf"/>
</dbReference>
<feature type="chain" id="PRO_5045740532" evidence="2">
    <location>
        <begin position="22"/>
        <end position="293"/>
    </location>
</feature>
<dbReference type="PROSITE" id="PS51257">
    <property type="entry name" value="PROKAR_LIPOPROTEIN"/>
    <property type="match status" value="1"/>
</dbReference>
<evidence type="ECO:0000256" key="2">
    <source>
        <dbReference type="SAM" id="SignalP"/>
    </source>
</evidence>
<evidence type="ECO:0000313" key="4">
    <source>
        <dbReference type="Proteomes" id="UP001210865"/>
    </source>
</evidence>
<keyword evidence="1 2" id="KW-0732">Signal</keyword>
<dbReference type="InterPro" id="IPR023214">
    <property type="entry name" value="HAD_sf"/>
</dbReference>
<dbReference type="Pfam" id="PF03767">
    <property type="entry name" value="Acid_phosphat_B"/>
    <property type="match status" value="1"/>
</dbReference>
<dbReference type="EMBL" id="CP115174">
    <property type="protein sequence ID" value="WBO21640.1"/>
    <property type="molecule type" value="Genomic_DNA"/>
</dbReference>
<feature type="signal peptide" evidence="2">
    <location>
        <begin position="1"/>
        <end position="21"/>
    </location>
</feature>
<dbReference type="SUPFAM" id="SSF56784">
    <property type="entry name" value="HAD-like"/>
    <property type="match status" value="1"/>
</dbReference>
<keyword evidence="4" id="KW-1185">Reference proteome</keyword>
<organism evidence="3 4">
    <name type="scientific">Sphingomonas abietis</name>
    <dbReference type="NCBI Taxonomy" id="3012344"/>
    <lineage>
        <taxon>Bacteria</taxon>
        <taxon>Pseudomonadati</taxon>
        <taxon>Pseudomonadota</taxon>
        <taxon>Alphaproteobacteria</taxon>
        <taxon>Sphingomonadales</taxon>
        <taxon>Sphingomonadaceae</taxon>
        <taxon>Sphingomonas</taxon>
    </lineage>
</organism>
<sequence>MKRLVLLLTLAMTGCAGTAKPAFPPDPPAADPKLAGMQYLYGSAEAAAISRQAWSALTFYVGEAMQGKDRRSVVLAEGATLDDPKFVPCAGKPAAAVFDVDETVLLNQGFEYDDLTGAPHRDFDDRWARWEKTGVHAVSPTPGAKEALDALRRMGVTVIFNTNRNAFNAGPTEQAIDDAGIGPAKHGTTLFLAGDDADGSGKDGRRATIAARYCVIAMGGDQLGDFSDLFAEASSVPARRAETALPAVAGLWGRGWFVMPNPVYGSALQGGAGDIFPADRQWHDPATPRKEVQ</sequence>
<evidence type="ECO:0000313" key="3">
    <source>
        <dbReference type="EMBL" id="WBO21640.1"/>
    </source>
</evidence>